<dbReference type="Proteomes" id="UP000230069">
    <property type="component" value="Unassembled WGS sequence"/>
</dbReference>
<sequence>MLLKKTISSTKKFFKNTIQSFKSLLSGGYEKLPKTTPFNPLSCSSVGDSKARQSFRELDHFYLDFTNRWDFNEKKMRKRNKKQDKAEVMKDHKEVYDMNSVNQSSLEGGDSNKDTQITHHEDERNSSNYGVKEEGNLLVMQRLKELQKMDMNDVNTVLDIDEVLHYYSRLTSPAYLQIVDRFFMQMYSEFFNSSTIIHKDY</sequence>
<keyword evidence="3" id="KW-1185">Reference proteome</keyword>
<accession>A0A2G5FAQ9</accession>
<dbReference type="OrthoDB" id="1928787at2759"/>
<evidence type="ECO:0008006" key="4">
    <source>
        <dbReference type="Google" id="ProtNLM"/>
    </source>
</evidence>
<gene>
    <name evidence="2" type="ORF">AQUCO_00100479v1</name>
</gene>
<proteinExistence type="predicted"/>
<evidence type="ECO:0000313" key="3">
    <source>
        <dbReference type="Proteomes" id="UP000230069"/>
    </source>
</evidence>
<dbReference type="AlphaFoldDB" id="A0A2G5FAQ9"/>
<reference evidence="2 3" key="1">
    <citation type="submission" date="2017-09" db="EMBL/GenBank/DDBJ databases">
        <title>WGS assembly of Aquilegia coerulea Goldsmith.</title>
        <authorList>
            <person name="Hodges S."/>
            <person name="Kramer E."/>
            <person name="Nordborg M."/>
            <person name="Tomkins J."/>
            <person name="Borevitz J."/>
            <person name="Derieg N."/>
            <person name="Yan J."/>
            <person name="Mihaltcheva S."/>
            <person name="Hayes R.D."/>
            <person name="Rokhsar D."/>
        </authorList>
    </citation>
    <scope>NUCLEOTIDE SEQUENCE [LARGE SCALE GENOMIC DNA]</scope>
    <source>
        <strain evidence="3">cv. Goldsmith</strain>
    </source>
</reference>
<dbReference type="EMBL" id="KZ305018">
    <property type="protein sequence ID" value="PIA65027.1"/>
    <property type="molecule type" value="Genomic_DNA"/>
</dbReference>
<evidence type="ECO:0000313" key="2">
    <source>
        <dbReference type="EMBL" id="PIA65027.1"/>
    </source>
</evidence>
<feature type="region of interest" description="Disordered" evidence="1">
    <location>
        <begin position="99"/>
        <end position="131"/>
    </location>
</feature>
<name>A0A2G5FAQ9_AQUCA</name>
<dbReference type="PANTHER" id="PTHR35461:SF3">
    <property type="entry name" value="OVATE DOMAIN-CONTAINING PROTEIN"/>
    <property type="match status" value="1"/>
</dbReference>
<organism evidence="2 3">
    <name type="scientific">Aquilegia coerulea</name>
    <name type="common">Rocky mountain columbine</name>
    <dbReference type="NCBI Taxonomy" id="218851"/>
    <lineage>
        <taxon>Eukaryota</taxon>
        <taxon>Viridiplantae</taxon>
        <taxon>Streptophyta</taxon>
        <taxon>Embryophyta</taxon>
        <taxon>Tracheophyta</taxon>
        <taxon>Spermatophyta</taxon>
        <taxon>Magnoliopsida</taxon>
        <taxon>Ranunculales</taxon>
        <taxon>Ranunculaceae</taxon>
        <taxon>Thalictroideae</taxon>
        <taxon>Aquilegia</taxon>
    </lineage>
</organism>
<dbReference type="STRING" id="218851.A0A2G5FAQ9"/>
<feature type="compositionally biased region" description="Basic and acidic residues" evidence="1">
    <location>
        <begin position="110"/>
        <end position="131"/>
    </location>
</feature>
<protein>
    <recommendedName>
        <fullName evidence="4">OVATE domain-containing protein</fullName>
    </recommendedName>
</protein>
<dbReference type="PANTHER" id="PTHR35461">
    <property type="entry name" value="BNAANNG14610D PROTEIN"/>
    <property type="match status" value="1"/>
</dbReference>
<dbReference type="InParanoid" id="A0A2G5FAQ9"/>
<evidence type="ECO:0000256" key="1">
    <source>
        <dbReference type="SAM" id="MobiDB-lite"/>
    </source>
</evidence>